<reference evidence="2 3" key="1">
    <citation type="submission" date="2017-05" db="EMBL/GenBank/DDBJ databases">
        <authorList>
            <person name="Varghese N."/>
            <person name="Submissions S."/>
        </authorList>
    </citation>
    <scope>NUCLEOTIDE SEQUENCE [LARGE SCALE GENOMIC DNA]</scope>
    <source>
        <strain evidence="2 3">DSM 25457</strain>
    </source>
</reference>
<keyword evidence="1" id="KW-1133">Transmembrane helix</keyword>
<comment type="caution">
    <text evidence="2">The sequence shown here is derived from an EMBL/GenBank/DDBJ whole genome shotgun (WGS) entry which is preliminary data.</text>
</comment>
<feature type="transmembrane region" description="Helical" evidence="1">
    <location>
        <begin position="111"/>
        <end position="136"/>
    </location>
</feature>
<dbReference type="Proteomes" id="UP001158067">
    <property type="component" value="Unassembled WGS sequence"/>
</dbReference>
<evidence type="ECO:0000313" key="2">
    <source>
        <dbReference type="EMBL" id="SMP47170.1"/>
    </source>
</evidence>
<feature type="transmembrane region" description="Helical" evidence="1">
    <location>
        <begin position="84"/>
        <end position="105"/>
    </location>
</feature>
<feature type="transmembrane region" description="Helical" evidence="1">
    <location>
        <begin position="181"/>
        <end position="201"/>
    </location>
</feature>
<evidence type="ECO:0008006" key="4">
    <source>
        <dbReference type="Google" id="ProtNLM"/>
    </source>
</evidence>
<feature type="transmembrane region" description="Helical" evidence="1">
    <location>
        <begin position="233"/>
        <end position="265"/>
    </location>
</feature>
<gene>
    <name evidence="2" type="ORF">SAMN06265222_102254</name>
</gene>
<name>A0ABY1PWI7_9BACT</name>
<dbReference type="EMBL" id="FXUG01000002">
    <property type="protein sequence ID" value="SMP47170.1"/>
    <property type="molecule type" value="Genomic_DNA"/>
</dbReference>
<keyword evidence="1" id="KW-0472">Membrane</keyword>
<feature type="transmembrane region" description="Helical" evidence="1">
    <location>
        <begin position="157"/>
        <end position="175"/>
    </location>
</feature>
<proteinExistence type="predicted"/>
<sequence length="305" mass="33956">MIVNHRSLPLVAWPSLLSLDAVAVAITWQSVLVVSFLHRWPAWPESLSLGATVWLIYVADRLLDASRLDVTRPHTLRHQFYHRHAKLLIGGWMIVALGAAGLVITHLSFVLIRWGLMLSALVLVYGASVHFVPSVVEGLTKSKGTEPTRRKWFPKEVQVGTLFACGVSLVIWPNLESRWAAFQLASTTVSMSVLFSINCFAVSRWEHELDLAQSFTRMDFRNHSTRTRLAMNLALLFVPVAALSIQLPMTLVAALAAGALGMSWMMNRHDQVIPLVDNGKAHFEIRGIVVDALLWIPTALCLMIP</sequence>
<evidence type="ECO:0000313" key="3">
    <source>
        <dbReference type="Proteomes" id="UP001158067"/>
    </source>
</evidence>
<keyword evidence="1" id="KW-0812">Transmembrane</keyword>
<protein>
    <recommendedName>
        <fullName evidence="4">Prenyltransferase</fullName>
    </recommendedName>
</protein>
<keyword evidence="3" id="KW-1185">Reference proteome</keyword>
<evidence type="ECO:0000256" key="1">
    <source>
        <dbReference type="SAM" id="Phobius"/>
    </source>
</evidence>
<organism evidence="2 3">
    <name type="scientific">Neorhodopirellula lusitana</name>
    <dbReference type="NCBI Taxonomy" id="445327"/>
    <lineage>
        <taxon>Bacteria</taxon>
        <taxon>Pseudomonadati</taxon>
        <taxon>Planctomycetota</taxon>
        <taxon>Planctomycetia</taxon>
        <taxon>Pirellulales</taxon>
        <taxon>Pirellulaceae</taxon>
        <taxon>Neorhodopirellula</taxon>
    </lineage>
</organism>
<accession>A0ABY1PWI7</accession>
<dbReference type="RefSeq" id="WP_283431578.1">
    <property type="nucleotide sequence ID" value="NZ_FXUG01000002.1"/>
</dbReference>